<name>A0AA41ZC59_9GAMM</name>
<keyword evidence="1" id="KW-0056">Arginine metabolism</keyword>
<dbReference type="SUPFAM" id="SSF55729">
    <property type="entry name" value="Acyl-CoA N-acyltransferases (Nat)"/>
    <property type="match status" value="1"/>
</dbReference>
<dbReference type="InterPro" id="IPR017650">
    <property type="entry name" value="Arginine_N-succinylTrfase"/>
</dbReference>
<dbReference type="Gene3D" id="2.40.40.20">
    <property type="match status" value="1"/>
</dbReference>
<dbReference type="EMBL" id="JAPIVE010000001">
    <property type="protein sequence ID" value="MCX2522632.1"/>
    <property type="molecule type" value="Genomic_DNA"/>
</dbReference>
<keyword evidence="2 5" id="KW-0808">Transferase</keyword>
<dbReference type="Proteomes" id="UP001165678">
    <property type="component" value="Unassembled WGS sequence"/>
</dbReference>
<sequence length="337" mass="37289">MILRPIRPDDLDQLHEMAIETGAGFTSLPDNRDFLAERIAQSCAAFEQASSEGAALYFFVLEDVEQQALAGCCAIEARVGLEAPFYSYRVGRIGHSSPRLGLHRVLQTLSLSSDHIGDAEVCSLYLRPDWRRDRLGVLLSRSRWLFMAQHRALFPERVFAEMRGVLDEHGSSPFWRHLGRHFLPLDFHEADRLTGLGEKSFIGELMPKHPICVSLLPEELQEGIGKVHHNTRPALAMLNREGLRWEGYIDLFDAGPTVESYLDDVAGVCQSRLVTVTLGETVAVSERPSTLVASTGCEAFRVIWASHAPADETLALTEEELAALGVSAGDTVRILAS</sequence>
<dbReference type="AlphaFoldDB" id="A0AA41ZC59"/>
<keyword evidence="3 5" id="KW-0012">Acyltransferase</keyword>
<protein>
    <recommendedName>
        <fullName evidence="4">Arginine N-succinyltransferase</fullName>
        <ecNumber evidence="4">2.3.1.109</ecNumber>
    </recommendedName>
</protein>
<dbReference type="RefSeq" id="WP_250935743.1">
    <property type="nucleotide sequence ID" value="NZ_JAMLJK010000001.1"/>
</dbReference>
<dbReference type="NCBIfam" id="TIGR03243">
    <property type="entry name" value="arg_catab_AOST"/>
    <property type="match status" value="1"/>
</dbReference>
<gene>
    <name evidence="5" type="primary">astA</name>
    <name evidence="5" type="ORF">OQ287_00045</name>
</gene>
<dbReference type="EC" id="2.3.1.109" evidence="4"/>
<accession>A0AA41ZC59</accession>
<dbReference type="PANTHER" id="PTHR30420">
    <property type="entry name" value="N-SUCCINYLARGININE DIHYDROLASE"/>
    <property type="match status" value="1"/>
</dbReference>
<dbReference type="InterPro" id="IPR007041">
    <property type="entry name" value="Arg_succinylTrfase_AstA/AruG"/>
</dbReference>
<keyword evidence="6" id="KW-1185">Reference proteome</keyword>
<dbReference type="PANTHER" id="PTHR30420:SF1">
    <property type="entry name" value="ARGININE N-SUCCINYLTRANSFERASE"/>
    <property type="match status" value="1"/>
</dbReference>
<reference evidence="5" key="1">
    <citation type="submission" date="2022-11" db="EMBL/GenBank/DDBJ databases">
        <title>Larsenimonas rhizosphaerae sp. nov., isolated from a tidal mudflat.</title>
        <authorList>
            <person name="Lee S.D."/>
            <person name="Kim I.S."/>
        </authorList>
    </citation>
    <scope>NUCLEOTIDE SEQUENCE</scope>
    <source>
        <strain evidence="5">GH2-1</strain>
    </source>
</reference>
<dbReference type="GO" id="GO:0006527">
    <property type="term" value="P:L-arginine catabolic process"/>
    <property type="evidence" value="ECO:0007669"/>
    <property type="project" value="UniProtKB-UniRule"/>
</dbReference>
<organism evidence="5 6">
    <name type="scientific">Larsenimonas rhizosphaerae</name>
    <dbReference type="NCBI Taxonomy" id="2944682"/>
    <lineage>
        <taxon>Bacteria</taxon>
        <taxon>Pseudomonadati</taxon>
        <taxon>Pseudomonadota</taxon>
        <taxon>Gammaproteobacteria</taxon>
        <taxon>Oceanospirillales</taxon>
        <taxon>Halomonadaceae</taxon>
        <taxon>Larsenimonas</taxon>
    </lineage>
</organism>
<evidence type="ECO:0000256" key="2">
    <source>
        <dbReference type="ARBA" id="ARBA00022679"/>
    </source>
</evidence>
<evidence type="ECO:0000313" key="5">
    <source>
        <dbReference type="EMBL" id="MCX2522632.1"/>
    </source>
</evidence>
<dbReference type="NCBIfam" id="TIGR03244">
    <property type="entry name" value="arg_catab_AstA"/>
    <property type="match status" value="1"/>
</dbReference>
<evidence type="ECO:0000313" key="6">
    <source>
        <dbReference type="Proteomes" id="UP001165678"/>
    </source>
</evidence>
<evidence type="ECO:0000256" key="3">
    <source>
        <dbReference type="ARBA" id="ARBA00023315"/>
    </source>
</evidence>
<comment type="caution">
    <text evidence="5">The sequence shown here is derived from an EMBL/GenBank/DDBJ whole genome shotgun (WGS) entry which is preliminary data.</text>
</comment>
<evidence type="ECO:0000256" key="4">
    <source>
        <dbReference type="NCBIfam" id="TIGR03244"/>
    </source>
</evidence>
<proteinExistence type="predicted"/>
<dbReference type="Gene3D" id="3.40.630.30">
    <property type="match status" value="1"/>
</dbReference>
<evidence type="ECO:0000256" key="1">
    <source>
        <dbReference type="ARBA" id="ARBA00022503"/>
    </source>
</evidence>
<dbReference type="GO" id="GO:0008791">
    <property type="term" value="F:arginine N-succinyltransferase activity"/>
    <property type="evidence" value="ECO:0007669"/>
    <property type="project" value="UniProtKB-UniRule"/>
</dbReference>
<dbReference type="InterPro" id="IPR016181">
    <property type="entry name" value="Acyl_CoA_acyltransferase"/>
</dbReference>
<dbReference type="Pfam" id="PF04958">
    <property type="entry name" value="AstA"/>
    <property type="match status" value="1"/>
</dbReference>